<dbReference type="InterPro" id="IPR007452">
    <property type="entry name" value="TamB_C"/>
</dbReference>
<evidence type="ECO:0000256" key="1">
    <source>
        <dbReference type="ARBA" id="ARBA00004167"/>
    </source>
</evidence>
<dbReference type="RefSeq" id="WP_048262065.1">
    <property type="nucleotide sequence ID" value="NZ_AODU01000015.1"/>
</dbReference>
<name>A0ABX4S441_9GAMM</name>
<dbReference type="PANTHER" id="PTHR36985:SF1">
    <property type="entry name" value="TRANSLOCATION AND ASSEMBLY MODULE SUBUNIT TAMB"/>
    <property type="match status" value="1"/>
</dbReference>
<feature type="region of interest" description="Disordered" evidence="5">
    <location>
        <begin position="278"/>
        <end position="297"/>
    </location>
</feature>
<dbReference type="PANTHER" id="PTHR36985">
    <property type="entry name" value="TRANSLOCATION AND ASSEMBLY MODULE SUBUNIT TAMB"/>
    <property type="match status" value="1"/>
</dbReference>
<keyword evidence="4 6" id="KW-0472">Membrane</keyword>
<keyword evidence="3 6" id="KW-1133">Transmembrane helix</keyword>
<evidence type="ECO:0000256" key="2">
    <source>
        <dbReference type="ARBA" id="ARBA00022692"/>
    </source>
</evidence>
<evidence type="ECO:0000313" key="8">
    <source>
        <dbReference type="EMBL" id="PKX84909.1"/>
    </source>
</evidence>
<evidence type="ECO:0000313" key="9">
    <source>
        <dbReference type="Proteomes" id="UP000234468"/>
    </source>
</evidence>
<feature type="domain" description="Translocation and assembly module TamB C-terminal" evidence="7">
    <location>
        <begin position="1011"/>
        <end position="1347"/>
    </location>
</feature>
<evidence type="ECO:0000256" key="4">
    <source>
        <dbReference type="ARBA" id="ARBA00023136"/>
    </source>
</evidence>
<gene>
    <name evidence="8" type="ORF">A0G03_18465</name>
</gene>
<keyword evidence="2 6" id="KW-0812">Transmembrane</keyword>
<dbReference type="EMBL" id="LXFV01000025">
    <property type="protein sequence ID" value="PKX84909.1"/>
    <property type="molecule type" value="Genomic_DNA"/>
</dbReference>
<feature type="transmembrane region" description="Helical" evidence="6">
    <location>
        <begin position="40"/>
        <end position="60"/>
    </location>
</feature>
<comment type="caution">
    <text evidence="8">The sequence shown here is derived from an EMBL/GenBank/DDBJ whole genome shotgun (WGS) entry which is preliminary data.</text>
</comment>
<dbReference type="Proteomes" id="UP000234468">
    <property type="component" value="Unassembled WGS sequence"/>
</dbReference>
<organism evidence="8 9">
    <name type="scientific">Pectobacterium peruviense</name>
    <dbReference type="NCBI Taxonomy" id="2066479"/>
    <lineage>
        <taxon>Bacteria</taxon>
        <taxon>Pseudomonadati</taxon>
        <taxon>Pseudomonadota</taxon>
        <taxon>Gammaproteobacteria</taxon>
        <taxon>Enterobacterales</taxon>
        <taxon>Pectobacteriaceae</taxon>
        <taxon>Pectobacterium</taxon>
    </lineage>
</organism>
<dbReference type="Pfam" id="PF04357">
    <property type="entry name" value="TamB"/>
    <property type="match status" value="1"/>
</dbReference>
<feature type="region of interest" description="Disordered" evidence="5">
    <location>
        <begin position="1"/>
        <end position="31"/>
    </location>
</feature>
<proteinExistence type="predicted"/>
<protein>
    <submittedName>
        <fullName evidence="8">Translocation and assembly module TamB</fullName>
    </submittedName>
</protein>
<evidence type="ECO:0000256" key="3">
    <source>
        <dbReference type="ARBA" id="ARBA00022989"/>
    </source>
</evidence>
<evidence type="ECO:0000256" key="6">
    <source>
        <dbReference type="SAM" id="Phobius"/>
    </source>
</evidence>
<comment type="subcellular location">
    <subcellularLocation>
        <location evidence="1">Membrane</location>
        <topology evidence="1">Single-pass membrane protein</topology>
    </subcellularLocation>
</comment>
<feature type="compositionally biased region" description="Basic and acidic residues" evidence="5">
    <location>
        <begin position="1"/>
        <end position="11"/>
    </location>
</feature>
<accession>A0ABX4S441</accession>
<sequence>MMDDKNEKKAQDPVTEENITQERAPTTPAPARKGRWWKRIGIGIVAFLLLLIVGLGLLVGTTPGLHLLLNTAARVVPGLNIASVSGGWRDLTLKNVSYEIPGVTVKSDEFHLSLALGCLRKSQLCINDLSANRVDVVVDTKALPVAEESPPPSTPVTEISAPFPISLRQLVLNSVQVTVDDTAISLGEFRTGMQWEGRALTLLPTKISALLVALPKTPVSVLEDGKVTAAEMASVIKETAANVREAAEQGSSQTLQIDKVLEANNTVAAATTTALIPTASTSKTDSASDKPAEPEQPLGERLSELFSKPLLPNLPQFTLPLDLNIVEIHGEQLRLTGDQDILINNLFVQASTQQQHLRLDKLIVQSPQGGLNVRGEATLSDNWPVSLTANGVLNVDPLKGEKLKLTVDGGLREQLNVALNLSGPQRAQIDLQTQLAEAGLPLVLTLQTERVRWPLTGAIQYQASNVRLRFNGKATDYALSLRGDLSGADIPPATLLLDGKGNEQQFTLSRLRLAALQGNADLSALIDWSKAISWRSELLLNGINTTKQWPEWPAKIDGKITTRGSVYGGSWQLQVPELRLDGNVKANKLTARGELRGNAAGQWTIPGLNLALGRNQLNVKGDLSDKWQLDADINAPSLDGMLPGLAGRAIGTLKLRGNLREPQMLADITASGLRWQAITISQVRVEGDVRSEQQIQGKLAVRLEELKQDGLNIRLLTLDASGNEKQHQLRLNMQGEPVAGQLALSGSFDRQEQRWRGTLNNTRFDTPVGEWRLTQDMALDYQNTQQKITIGTHCWRNPNAELCVPKAIEAGPSGQASIRLNRFDLAMLKPFLTEDTVLAGTFTGGADISWQAGQGLPQAKISLVGNGISVRQQMQGNTLPIDFDTFTLNAGLDRGRAQLGWLMAIRENGRFSGDIQVTDPQGRRNLGGSVTINNISLALLNPALSKGEKAAGILNANLRLAGDVARPQLFGQMVLERLDIDGNWMPIDLTNGRLAVNFSGMSSTLQGFLKTDNGQLNLGGNADWSRPDAWRARIAAKGQKLRVTIPPMARLDVSPDIVFEATPQLFALNGSVSIPWARIVVKDMPESAVAVSSDEVMLDAQRQPLKKASAAIPINSNLTIRVGNDVQLDAFGLAARLQGDLKMVQDERGLGLNGQIDIPSGRFKAYGQDLIVRKGLILFSGPPDQPILNIEAVRNPDNTADDVTAGVRVTGMAATPKLEVFSDPAMSQQEALSYLLRGQGLDSGGADSSAMTSMLVGLGVAQSGQVVGKIGEAFGVSNLALDTQGVGDNSQVVVSGYVLPGLQVKYGVGIFDSLATLTLRYRLMPKLYLEAVSGISQALDVLYQFEF</sequence>
<reference evidence="8 9" key="1">
    <citation type="submission" date="2016-04" db="EMBL/GenBank/DDBJ databases">
        <title>New species of Pectobacterium.</title>
        <authorList>
            <person name="Waleron M."/>
            <person name="Misztak A.E."/>
            <person name="Waleron K."/>
        </authorList>
    </citation>
    <scope>NUCLEOTIDE SEQUENCE [LARGE SCALE GENOMIC DNA]</scope>
    <source>
        <strain evidence="8 9">IFB5232</strain>
    </source>
</reference>
<evidence type="ECO:0000259" key="7">
    <source>
        <dbReference type="Pfam" id="PF04357"/>
    </source>
</evidence>
<evidence type="ECO:0000256" key="5">
    <source>
        <dbReference type="SAM" id="MobiDB-lite"/>
    </source>
</evidence>
<keyword evidence="9" id="KW-1185">Reference proteome</keyword>